<evidence type="ECO:0000256" key="1">
    <source>
        <dbReference type="SAM" id="SignalP"/>
    </source>
</evidence>
<sequence length="73" mass="8948">MIKKLLLCGILSTVTLFSTTTAFAYYHSHHDYPRFKFHRHHHHSRWKNVYRWTPPPSVVVENNTPYPRYHQHY</sequence>
<feature type="chain" id="PRO_5006910965" evidence="1">
    <location>
        <begin position="25"/>
        <end position="73"/>
    </location>
</feature>
<protein>
    <submittedName>
        <fullName evidence="2">Uncharacterized protein</fullName>
    </submittedName>
</protein>
<feature type="signal peptide" evidence="1">
    <location>
        <begin position="1"/>
        <end position="24"/>
    </location>
</feature>
<reference evidence="2 3" key="1">
    <citation type="submission" date="2015-11" db="EMBL/GenBank/DDBJ databases">
        <title>Genomic analysis of 38 Legionella species identifies large and diverse effector repertoires.</title>
        <authorList>
            <person name="Burstein D."/>
            <person name="Amaro F."/>
            <person name="Zusman T."/>
            <person name="Lifshitz Z."/>
            <person name="Cohen O."/>
            <person name="Gilbert J.A."/>
            <person name="Pupko T."/>
            <person name="Shuman H.A."/>
            <person name="Segal G."/>
        </authorList>
    </citation>
    <scope>NUCLEOTIDE SEQUENCE [LARGE SCALE GENOMIC DNA]</scope>
    <source>
        <strain evidence="2 3">WIGA</strain>
    </source>
</reference>
<dbReference type="Proteomes" id="UP000054695">
    <property type="component" value="Unassembled WGS sequence"/>
</dbReference>
<evidence type="ECO:0000313" key="2">
    <source>
        <dbReference type="EMBL" id="KTC71139.1"/>
    </source>
</evidence>
<proteinExistence type="predicted"/>
<keyword evidence="3" id="KW-1185">Reference proteome</keyword>
<dbReference type="PATRIC" id="fig|447.4.peg.2890"/>
<gene>
    <name evidence="2" type="ORF">Lboz_2716</name>
</gene>
<dbReference type="STRING" id="447.Lboz_2716"/>
<dbReference type="EMBL" id="LNXU01000032">
    <property type="protein sequence ID" value="KTC71139.1"/>
    <property type="molecule type" value="Genomic_DNA"/>
</dbReference>
<organism evidence="2 3">
    <name type="scientific">Legionella bozemanae</name>
    <name type="common">Fluoribacter bozemanae</name>
    <dbReference type="NCBI Taxonomy" id="447"/>
    <lineage>
        <taxon>Bacteria</taxon>
        <taxon>Pseudomonadati</taxon>
        <taxon>Pseudomonadota</taxon>
        <taxon>Gammaproteobacteria</taxon>
        <taxon>Legionellales</taxon>
        <taxon>Legionellaceae</taxon>
        <taxon>Legionella</taxon>
    </lineage>
</organism>
<comment type="caution">
    <text evidence="2">The sequence shown here is derived from an EMBL/GenBank/DDBJ whole genome shotgun (WGS) entry which is preliminary data.</text>
</comment>
<name>A0A0W0RJA4_LEGBO</name>
<evidence type="ECO:0000313" key="3">
    <source>
        <dbReference type="Proteomes" id="UP000054695"/>
    </source>
</evidence>
<dbReference type="AlphaFoldDB" id="A0A0W0RJA4"/>
<keyword evidence="1" id="KW-0732">Signal</keyword>
<accession>A0A0W0RJA4</accession>